<protein>
    <submittedName>
        <fullName evidence="2">Uncharacterized protein</fullName>
    </submittedName>
</protein>
<evidence type="ECO:0000313" key="2">
    <source>
        <dbReference type="EMBL" id="BDY12311.1"/>
    </source>
</evidence>
<gene>
    <name evidence="2" type="ORF">HCR_06230</name>
</gene>
<organism evidence="2 3">
    <name type="scientific">Hydrogenimonas cancrithermarum</name>
    <dbReference type="NCBI Taxonomy" id="2993563"/>
    <lineage>
        <taxon>Bacteria</taxon>
        <taxon>Pseudomonadati</taxon>
        <taxon>Campylobacterota</taxon>
        <taxon>Epsilonproteobacteria</taxon>
        <taxon>Campylobacterales</taxon>
        <taxon>Hydrogenimonadaceae</taxon>
        <taxon>Hydrogenimonas</taxon>
    </lineage>
</organism>
<evidence type="ECO:0000313" key="3">
    <source>
        <dbReference type="Proteomes" id="UP001321445"/>
    </source>
</evidence>
<sequence>MAAKRTKFYKSMPKYKELMYENHGDFLHQQLTVADLVGGDPKYAYIKAAIYFTFAPYVTGTIVMLAITAKGSLSDLFTVIAKGDVIGFFMMWAIGYEVLASMFLAWAIYAIFSFNREQAKKKAKRRSRSESVKFGS</sequence>
<evidence type="ECO:0000256" key="1">
    <source>
        <dbReference type="SAM" id="Phobius"/>
    </source>
</evidence>
<keyword evidence="1" id="KW-0472">Membrane</keyword>
<dbReference type="RefSeq" id="WP_286337514.1">
    <property type="nucleotide sequence ID" value="NZ_AP027370.1"/>
</dbReference>
<dbReference type="Proteomes" id="UP001321445">
    <property type="component" value="Chromosome"/>
</dbReference>
<keyword evidence="3" id="KW-1185">Reference proteome</keyword>
<accession>A0ABN6WTJ4</accession>
<name>A0ABN6WTJ4_9BACT</name>
<dbReference type="EMBL" id="AP027370">
    <property type="protein sequence ID" value="BDY12311.1"/>
    <property type="molecule type" value="Genomic_DNA"/>
</dbReference>
<feature type="transmembrane region" description="Helical" evidence="1">
    <location>
        <begin position="89"/>
        <end position="112"/>
    </location>
</feature>
<keyword evidence="1" id="KW-1133">Transmembrane helix</keyword>
<feature type="transmembrane region" description="Helical" evidence="1">
    <location>
        <begin position="48"/>
        <end position="69"/>
    </location>
</feature>
<reference evidence="2 3" key="1">
    <citation type="submission" date="2023-03" db="EMBL/GenBank/DDBJ databases">
        <title>Description of Hydrogenimonas sp. ISO32.</title>
        <authorList>
            <person name="Mino S."/>
            <person name="Fukazawa S."/>
            <person name="Sawabe T."/>
        </authorList>
    </citation>
    <scope>NUCLEOTIDE SEQUENCE [LARGE SCALE GENOMIC DNA]</scope>
    <source>
        <strain evidence="2 3">ISO32</strain>
    </source>
</reference>
<proteinExistence type="predicted"/>
<keyword evidence="1" id="KW-0812">Transmembrane</keyword>